<sequence length="194" mass="21103">MADAVKNSNENVSAGKGVAGGYMFRAPLGTAKPTDFSTALNAAFKCCGFVSEDGVSFASESDVEELRDMNGDVMDASKTSNSEKFTTVLAEMKAMTQEIMYGEKNVTDAGGMITVHINGSETDRYVYVFELLLKNGRKWRRIVHEANVTELSDLKVASGELVGREATFTSYKDAETGDYYTDFIESTETAKTSV</sequence>
<organism evidence="1 2">
    <name type="scientific">Paraeggerthella hongkongensis</name>
    <dbReference type="NCBI Taxonomy" id="230658"/>
    <lineage>
        <taxon>Bacteria</taxon>
        <taxon>Bacillati</taxon>
        <taxon>Actinomycetota</taxon>
        <taxon>Coriobacteriia</taxon>
        <taxon>Eggerthellales</taxon>
        <taxon>Eggerthellaceae</taxon>
        <taxon>Paraeggerthella</taxon>
    </lineage>
</organism>
<comment type="caution">
    <text evidence="1">The sequence shown here is derived from an EMBL/GenBank/DDBJ whole genome shotgun (WGS) entry which is preliminary data.</text>
</comment>
<dbReference type="Pfam" id="PF25681">
    <property type="entry name" value="Phage_TTP_17"/>
    <property type="match status" value="1"/>
</dbReference>
<accession>A0A3N0BBL6</accession>
<protein>
    <submittedName>
        <fullName evidence="1">Phage tail protein</fullName>
    </submittedName>
</protein>
<gene>
    <name evidence="1" type="ORF">DMP08_05960</name>
</gene>
<reference evidence="2" key="1">
    <citation type="submission" date="2018-05" db="EMBL/GenBank/DDBJ databases">
        <title>Genome Sequencing of selected type strains of the family Eggerthellaceae.</title>
        <authorList>
            <person name="Danylec N."/>
            <person name="Stoll D.A."/>
            <person name="Doetsch A."/>
            <person name="Huch M."/>
        </authorList>
    </citation>
    <scope>NUCLEOTIDE SEQUENCE [LARGE SCALE GENOMIC DNA]</scope>
    <source>
        <strain evidence="2">DSM 16106</strain>
    </source>
</reference>
<proteinExistence type="predicted"/>
<dbReference type="Proteomes" id="UP000278632">
    <property type="component" value="Unassembled WGS sequence"/>
</dbReference>
<evidence type="ECO:0000313" key="2">
    <source>
        <dbReference type="Proteomes" id="UP000278632"/>
    </source>
</evidence>
<evidence type="ECO:0000313" key="1">
    <source>
        <dbReference type="EMBL" id="RNL44733.1"/>
    </source>
</evidence>
<dbReference type="OrthoDB" id="2184509at2"/>
<dbReference type="EMBL" id="QICD01000009">
    <property type="protein sequence ID" value="RNL44733.1"/>
    <property type="molecule type" value="Genomic_DNA"/>
</dbReference>
<dbReference type="AlphaFoldDB" id="A0A3N0BBL6"/>
<keyword evidence="2" id="KW-1185">Reference proteome</keyword>
<dbReference type="InterPro" id="IPR058154">
    <property type="entry name" value="Bxb1_TTP-like"/>
</dbReference>
<dbReference type="RefSeq" id="WP_123192038.1">
    <property type="nucleotide sequence ID" value="NZ_QICD01000009.1"/>
</dbReference>
<name>A0A3N0BBL6_9ACTN</name>